<evidence type="ECO:0000313" key="1">
    <source>
        <dbReference type="EMBL" id="GAG99948.1"/>
    </source>
</evidence>
<proteinExistence type="predicted"/>
<protein>
    <submittedName>
        <fullName evidence="1">Uncharacterized protein</fullName>
    </submittedName>
</protein>
<reference evidence="1" key="1">
    <citation type="journal article" date="2014" name="Front. Microbiol.">
        <title>High frequency of phylogenetically diverse reductive dehalogenase-homologous genes in deep subseafloor sedimentary metagenomes.</title>
        <authorList>
            <person name="Kawai M."/>
            <person name="Futagami T."/>
            <person name="Toyoda A."/>
            <person name="Takaki Y."/>
            <person name="Nishi S."/>
            <person name="Hori S."/>
            <person name="Arai W."/>
            <person name="Tsubouchi T."/>
            <person name="Morono Y."/>
            <person name="Uchiyama I."/>
            <person name="Ito T."/>
            <person name="Fujiyama A."/>
            <person name="Inagaki F."/>
            <person name="Takami H."/>
        </authorList>
    </citation>
    <scope>NUCLEOTIDE SEQUENCE</scope>
    <source>
        <strain evidence="1">Expedition CK06-06</strain>
    </source>
</reference>
<gene>
    <name evidence="1" type="ORF">S01H4_51495</name>
</gene>
<organism evidence="1">
    <name type="scientific">marine sediment metagenome</name>
    <dbReference type="NCBI Taxonomy" id="412755"/>
    <lineage>
        <taxon>unclassified sequences</taxon>
        <taxon>metagenomes</taxon>
        <taxon>ecological metagenomes</taxon>
    </lineage>
</organism>
<accession>X1CV47</accession>
<sequence>HDAIDRRTKVFLADNEVEQEMLRRDRKWFIARALERMEQK</sequence>
<comment type="caution">
    <text evidence="1">The sequence shown here is derived from an EMBL/GenBank/DDBJ whole genome shotgun (WGS) entry which is preliminary data.</text>
</comment>
<name>X1CV47_9ZZZZ</name>
<dbReference type="AlphaFoldDB" id="X1CV47"/>
<dbReference type="EMBL" id="BART01029331">
    <property type="protein sequence ID" value="GAG99948.1"/>
    <property type="molecule type" value="Genomic_DNA"/>
</dbReference>
<feature type="non-terminal residue" evidence="1">
    <location>
        <position position="1"/>
    </location>
</feature>